<evidence type="ECO:0000313" key="8">
    <source>
        <dbReference type="Proteomes" id="UP000574067"/>
    </source>
</evidence>
<feature type="domain" description="SIS" evidence="6">
    <location>
        <begin position="147"/>
        <end position="284"/>
    </location>
</feature>
<reference evidence="7 8" key="1">
    <citation type="submission" date="2020-04" db="EMBL/GenBank/DDBJ databases">
        <title>Azohydromonas sp. isolated from soil.</title>
        <authorList>
            <person name="Dahal R.H."/>
        </authorList>
    </citation>
    <scope>NUCLEOTIDE SEQUENCE [LARGE SCALE GENOMIC DNA]</scope>
    <source>
        <strain evidence="7 8">G-1-1-14</strain>
    </source>
</reference>
<dbReference type="SUPFAM" id="SSF46689">
    <property type="entry name" value="Homeodomain-like"/>
    <property type="match status" value="1"/>
</dbReference>
<dbReference type="AlphaFoldDB" id="A0A848FGD3"/>
<organism evidence="7 8">
    <name type="scientific">Azohydromonas caseinilytica</name>
    <dbReference type="NCBI Taxonomy" id="2728836"/>
    <lineage>
        <taxon>Bacteria</taxon>
        <taxon>Pseudomonadati</taxon>
        <taxon>Pseudomonadota</taxon>
        <taxon>Betaproteobacteria</taxon>
        <taxon>Burkholderiales</taxon>
        <taxon>Sphaerotilaceae</taxon>
        <taxon>Azohydromonas</taxon>
    </lineage>
</organism>
<evidence type="ECO:0000256" key="2">
    <source>
        <dbReference type="ARBA" id="ARBA00023125"/>
    </source>
</evidence>
<evidence type="ECO:0000256" key="3">
    <source>
        <dbReference type="ARBA" id="ARBA00023152"/>
    </source>
</evidence>
<keyword evidence="1" id="KW-0805">Transcription regulation</keyword>
<evidence type="ECO:0000259" key="5">
    <source>
        <dbReference type="PROSITE" id="PS51071"/>
    </source>
</evidence>
<dbReference type="InterPro" id="IPR047640">
    <property type="entry name" value="RpiR-like"/>
</dbReference>
<dbReference type="Proteomes" id="UP000574067">
    <property type="component" value="Unassembled WGS sequence"/>
</dbReference>
<proteinExistence type="predicted"/>
<keyword evidence="3" id="KW-0324">Glycolysis</keyword>
<dbReference type="Pfam" id="PF01418">
    <property type="entry name" value="HTH_6"/>
    <property type="match status" value="1"/>
</dbReference>
<dbReference type="SUPFAM" id="SSF53697">
    <property type="entry name" value="SIS domain"/>
    <property type="match status" value="1"/>
</dbReference>
<dbReference type="PANTHER" id="PTHR30514">
    <property type="entry name" value="GLUCOKINASE"/>
    <property type="match status" value="1"/>
</dbReference>
<evidence type="ECO:0000256" key="1">
    <source>
        <dbReference type="ARBA" id="ARBA00023015"/>
    </source>
</evidence>
<keyword evidence="2" id="KW-0238">DNA-binding</keyword>
<dbReference type="GO" id="GO:0003677">
    <property type="term" value="F:DNA binding"/>
    <property type="evidence" value="ECO:0007669"/>
    <property type="project" value="UniProtKB-KW"/>
</dbReference>
<dbReference type="EMBL" id="JABBFW010000017">
    <property type="protein sequence ID" value="NML17313.1"/>
    <property type="molecule type" value="Genomic_DNA"/>
</dbReference>
<dbReference type="InterPro" id="IPR046348">
    <property type="entry name" value="SIS_dom_sf"/>
</dbReference>
<evidence type="ECO:0000256" key="4">
    <source>
        <dbReference type="ARBA" id="ARBA00023163"/>
    </source>
</evidence>
<evidence type="ECO:0000259" key="6">
    <source>
        <dbReference type="PROSITE" id="PS51464"/>
    </source>
</evidence>
<gene>
    <name evidence="7" type="ORF">HHL10_20260</name>
</gene>
<dbReference type="GO" id="GO:0006096">
    <property type="term" value="P:glycolytic process"/>
    <property type="evidence" value="ECO:0007669"/>
    <property type="project" value="UniProtKB-KW"/>
</dbReference>
<dbReference type="InterPro" id="IPR000281">
    <property type="entry name" value="HTH_RpiR"/>
</dbReference>
<dbReference type="InterPro" id="IPR036388">
    <property type="entry name" value="WH-like_DNA-bd_sf"/>
</dbReference>
<dbReference type="Gene3D" id="1.10.10.10">
    <property type="entry name" value="Winged helix-like DNA-binding domain superfamily/Winged helix DNA-binding domain"/>
    <property type="match status" value="1"/>
</dbReference>
<name>A0A848FGD3_9BURK</name>
<keyword evidence="8" id="KW-1185">Reference proteome</keyword>
<dbReference type="InterPro" id="IPR035472">
    <property type="entry name" value="RpiR-like_SIS"/>
</dbReference>
<dbReference type="Gene3D" id="3.40.50.10490">
    <property type="entry name" value="Glucose-6-phosphate isomerase like protein, domain 1"/>
    <property type="match status" value="1"/>
</dbReference>
<sequence>MPVSREDRAAPPFASAEQFLAAVHDGYEGLSRQLKTIARHVEKSREQIALEGIQETARQCEVQPSAVVRFAKHFGFSGYSEMQALFRSSAAQQLAPNRDYQHRIRDLVQSDPGAMSAALIAHQVIQGSVDSLQALERGLSDERFDEAVALMLEAPALWLAASRRSFPVGAYLAYALQHTGKPVHWLSGLGHMHLGQLHALAQGDVLVAVSFEPYASETLEIVRSAQQRGARVLAITDSKLSPIATNAAVTLLVQDAATFGFRSLTSTLCLAQSLFLGLAYRMELAYGRQPAAPVNGQHQGQNS</sequence>
<dbReference type="InterPro" id="IPR001347">
    <property type="entry name" value="SIS_dom"/>
</dbReference>
<dbReference type="PANTHER" id="PTHR30514:SF20">
    <property type="entry name" value="TRANSCRIPTIONAL REGULATOR"/>
    <property type="match status" value="1"/>
</dbReference>
<dbReference type="Pfam" id="PF01380">
    <property type="entry name" value="SIS"/>
    <property type="match status" value="1"/>
</dbReference>
<dbReference type="PROSITE" id="PS51464">
    <property type="entry name" value="SIS"/>
    <property type="match status" value="1"/>
</dbReference>
<comment type="caution">
    <text evidence="7">The sequence shown here is derived from an EMBL/GenBank/DDBJ whole genome shotgun (WGS) entry which is preliminary data.</text>
</comment>
<dbReference type="GO" id="GO:0097367">
    <property type="term" value="F:carbohydrate derivative binding"/>
    <property type="evidence" value="ECO:0007669"/>
    <property type="project" value="InterPro"/>
</dbReference>
<feature type="domain" description="HTH rpiR-type" evidence="5">
    <location>
        <begin position="17"/>
        <end position="93"/>
    </location>
</feature>
<dbReference type="PROSITE" id="PS51071">
    <property type="entry name" value="HTH_RPIR"/>
    <property type="match status" value="1"/>
</dbReference>
<dbReference type="InterPro" id="IPR009057">
    <property type="entry name" value="Homeodomain-like_sf"/>
</dbReference>
<dbReference type="CDD" id="cd05013">
    <property type="entry name" value="SIS_RpiR"/>
    <property type="match status" value="1"/>
</dbReference>
<protein>
    <submittedName>
        <fullName evidence="7">MurR/RpiR family transcriptional regulator</fullName>
    </submittedName>
</protein>
<accession>A0A848FGD3</accession>
<keyword evidence="4" id="KW-0804">Transcription</keyword>
<dbReference type="GO" id="GO:0003700">
    <property type="term" value="F:DNA-binding transcription factor activity"/>
    <property type="evidence" value="ECO:0007669"/>
    <property type="project" value="InterPro"/>
</dbReference>
<evidence type="ECO:0000313" key="7">
    <source>
        <dbReference type="EMBL" id="NML17313.1"/>
    </source>
</evidence>